<dbReference type="RefSeq" id="XP_027098850.1">
    <property type="nucleotide sequence ID" value="XM_027243049.1"/>
</dbReference>
<sequence length="466" mass="53931">MATKSSIKYLRSHRKVIDANYAQASTMRMTGMKTCQIMNFFAMQCEGYRNIGFVLKDLYNRVELEEKKETTNEDAEGAIGYFIGRTTIEPTFYFEYEVDIEGRLENIFWMDSVGQMDYKAFGDVLVFDSTYNTNKYHKPLVVLAGVKNDFGTIIFGSALLSEKTTEAYDWILGTLVKANGGKKPISVITDGDKSMRQAIEHVLPNARHGLCTFHLKRNAETGTNKCSMFTSMFAKFMKKAIPMEEFEEGWHAVVASCGLDGNDWVKKMYAKRSLWAETLLRECFFVGMRSTSWCEQMNAFLKRYIKPNMRMYQFVKIHALALDFLREKESKAHHEIEDTFLMLSTELLALEQHAAEAYTRNIFVNVRKHLGRQGLYDCFKREDTGSECLFYLAKYRDSRTWVVEMDKETRQMKCSCKKFEWKGLPCAHMFRVMVVKNLQKFPQACIMKRWTMNAKEDIDVGGSLGT</sequence>
<evidence type="ECO:0000256" key="4">
    <source>
        <dbReference type="PROSITE-ProRule" id="PRU00325"/>
    </source>
</evidence>
<reference evidence="7" key="2">
    <citation type="submission" date="2025-08" db="UniProtKB">
        <authorList>
            <consortium name="RefSeq"/>
        </authorList>
    </citation>
    <scope>IDENTIFICATION</scope>
    <source>
        <tissue evidence="7">Leaves</tissue>
    </source>
</reference>
<evidence type="ECO:0000313" key="7">
    <source>
        <dbReference type="RefSeq" id="XP_027098850.1"/>
    </source>
</evidence>
<accession>A0A6P6V860</accession>
<keyword evidence="3" id="KW-0862">Zinc</keyword>
<keyword evidence="1" id="KW-0479">Metal-binding</keyword>
<dbReference type="InterPro" id="IPR018289">
    <property type="entry name" value="MULE_transposase_dom"/>
</dbReference>
<name>A0A6P6V860_COFAR</name>
<evidence type="ECO:0000256" key="1">
    <source>
        <dbReference type="ARBA" id="ARBA00022723"/>
    </source>
</evidence>
<dbReference type="AlphaFoldDB" id="A0A6P6V860"/>
<dbReference type="GO" id="GO:0008270">
    <property type="term" value="F:zinc ion binding"/>
    <property type="evidence" value="ECO:0007669"/>
    <property type="project" value="UniProtKB-KW"/>
</dbReference>
<dbReference type="OrthoDB" id="1749428at2759"/>
<keyword evidence="6" id="KW-1185">Reference proteome</keyword>
<dbReference type="InterPro" id="IPR006564">
    <property type="entry name" value="Znf_PMZ"/>
</dbReference>
<organism evidence="6 7">
    <name type="scientific">Coffea arabica</name>
    <name type="common">Arabian coffee</name>
    <dbReference type="NCBI Taxonomy" id="13443"/>
    <lineage>
        <taxon>Eukaryota</taxon>
        <taxon>Viridiplantae</taxon>
        <taxon>Streptophyta</taxon>
        <taxon>Embryophyta</taxon>
        <taxon>Tracheophyta</taxon>
        <taxon>Spermatophyta</taxon>
        <taxon>Magnoliopsida</taxon>
        <taxon>eudicotyledons</taxon>
        <taxon>Gunneridae</taxon>
        <taxon>Pentapetalae</taxon>
        <taxon>asterids</taxon>
        <taxon>lamiids</taxon>
        <taxon>Gentianales</taxon>
        <taxon>Rubiaceae</taxon>
        <taxon>Ixoroideae</taxon>
        <taxon>Gardenieae complex</taxon>
        <taxon>Bertiereae - Coffeeae clade</taxon>
        <taxon>Coffeeae</taxon>
        <taxon>Coffea</taxon>
    </lineage>
</organism>
<dbReference type="Pfam" id="PF10551">
    <property type="entry name" value="MULE"/>
    <property type="match status" value="1"/>
</dbReference>
<evidence type="ECO:0000256" key="2">
    <source>
        <dbReference type="ARBA" id="ARBA00022771"/>
    </source>
</evidence>
<dbReference type="GeneID" id="113718130"/>
<dbReference type="Proteomes" id="UP001652660">
    <property type="component" value="Chromosome 11e"/>
</dbReference>
<dbReference type="Pfam" id="PF04434">
    <property type="entry name" value="SWIM"/>
    <property type="match status" value="1"/>
</dbReference>
<proteinExistence type="predicted"/>
<evidence type="ECO:0000313" key="6">
    <source>
        <dbReference type="Proteomes" id="UP001652660"/>
    </source>
</evidence>
<evidence type="ECO:0000259" key="5">
    <source>
        <dbReference type="PROSITE" id="PS50966"/>
    </source>
</evidence>
<dbReference type="PANTHER" id="PTHR47718">
    <property type="entry name" value="OS01G0519700 PROTEIN"/>
    <property type="match status" value="1"/>
</dbReference>
<dbReference type="PANTHER" id="PTHR47718:SF15">
    <property type="entry name" value="PROTEIN FAR1-RELATED SEQUENCE 5-LIKE"/>
    <property type="match status" value="1"/>
</dbReference>
<protein>
    <submittedName>
        <fullName evidence="7">Protein FAR1-RELATED SEQUENCE 5-like</fullName>
    </submittedName>
</protein>
<reference evidence="6" key="1">
    <citation type="journal article" date="2025" name="Foods">
        <title>Unveiling the Microbial Signatures of Arabica Coffee Cherries: Insights into Ripeness Specific Diversity, Functional Traits, and Implications for Quality and Safety.</title>
        <authorList>
            <consortium name="RefSeq"/>
            <person name="Tenea G.N."/>
            <person name="Cifuentes V."/>
            <person name="Reyes P."/>
            <person name="Cevallos-Vallejos M."/>
        </authorList>
    </citation>
    <scope>NUCLEOTIDE SEQUENCE [LARGE SCALE GENOMIC DNA]</scope>
</reference>
<evidence type="ECO:0000256" key="3">
    <source>
        <dbReference type="ARBA" id="ARBA00022833"/>
    </source>
</evidence>
<dbReference type="SMART" id="SM00575">
    <property type="entry name" value="ZnF_PMZ"/>
    <property type="match status" value="1"/>
</dbReference>
<feature type="domain" description="SWIM-type" evidence="5">
    <location>
        <begin position="399"/>
        <end position="437"/>
    </location>
</feature>
<dbReference type="InterPro" id="IPR007527">
    <property type="entry name" value="Znf_SWIM"/>
</dbReference>
<keyword evidence="2 4" id="KW-0863">Zinc-finger</keyword>
<dbReference type="PROSITE" id="PS50966">
    <property type="entry name" value="ZF_SWIM"/>
    <property type="match status" value="1"/>
</dbReference>
<gene>
    <name evidence="7" type="primary">LOC113718130</name>
</gene>